<dbReference type="Proteomes" id="UP000006671">
    <property type="component" value="Unassembled WGS sequence"/>
</dbReference>
<dbReference type="GO" id="GO:0020037">
    <property type="term" value="F:heme binding"/>
    <property type="evidence" value="ECO:0007669"/>
    <property type="project" value="InterPro"/>
</dbReference>
<accession>D2VQQ2</accession>
<sequence length="483" mass="55628">MFVGYEYSCILKAFTSNPDSTIVKIQKGLDLYFAVAKDQEIIKELLIRKYKTMAKNEKLLEPLGLFGHNMLTADSTNPIWKKHRVLANPIFSNHAHLKNVFRVTMEELSNMIKYWKDNYDSDAEGNIRNVNTTQELKSITLTVINRVAFGYDIEIFNKSTKHRDEIHQSTTDLLSGIMYKFVFPTWFFEYLPFGIFGKFKKAKNNFRKIAMDMISKKTAEIQKNNEIMEDEDLLSLLMKSSASQNLSDEEKLSDDELVSAMFIIFFAGFETSSTSLNFMLRLLAIHPDVQEKLIEEIDATVESAESMKFEDLTERLPLLNSFIKESFRVKPAVGAVSRTVAKKGGETIGGMHFNEGDQIVFNIMVHHKLSHNNAMDTFKFDRFYQPSDKQDDSSSESSDKGTMGNLTLEFAKDDLASFSLGPRDCLGRRMALIEVKQILVYLLKKYRITVPEHLKEQQAKIKETYIMTRCTFEPFILNFEKRC</sequence>
<evidence type="ECO:0000313" key="11">
    <source>
        <dbReference type="Proteomes" id="UP000006671"/>
    </source>
</evidence>
<evidence type="ECO:0000256" key="1">
    <source>
        <dbReference type="ARBA" id="ARBA00001971"/>
    </source>
</evidence>
<dbReference type="Pfam" id="PF00067">
    <property type="entry name" value="p450"/>
    <property type="match status" value="1"/>
</dbReference>
<comment type="cofactor">
    <cofactor evidence="1 8">
        <name>heme</name>
        <dbReference type="ChEBI" id="CHEBI:30413"/>
    </cofactor>
</comment>
<evidence type="ECO:0000256" key="2">
    <source>
        <dbReference type="ARBA" id="ARBA00010617"/>
    </source>
</evidence>
<evidence type="ECO:0000256" key="9">
    <source>
        <dbReference type="RuleBase" id="RU000461"/>
    </source>
</evidence>
<reference evidence="10 11" key="1">
    <citation type="journal article" date="2010" name="Cell">
        <title>The genome of Naegleria gruberi illuminates early eukaryotic versatility.</title>
        <authorList>
            <person name="Fritz-Laylin L.K."/>
            <person name="Prochnik S.E."/>
            <person name="Ginger M.L."/>
            <person name="Dacks J.B."/>
            <person name="Carpenter M.L."/>
            <person name="Field M.C."/>
            <person name="Kuo A."/>
            <person name="Paredez A."/>
            <person name="Chapman J."/>
            <person name="Pham J."/>
            <person name="Shu S."/>
            <person name="Neupane R."/>
            <person name="Cipriano M."/>
            <person name="Mancuso J."/>
            <person name="Tu H."/>
            <person name="Salamov A."/>
            <person name="Lindquist E."/>
            <person name="Shapiro H."/>
            <person name="Lucas S."/>
            <person name="Grigoriev I.V."/>
            <person name="Cande W.Z."/>
            <person name="Fulton C."/>
            <person name="Rokhsar D.S."/>
            <person name="Dawson S.C."/>
        </authorList>
    </citation>
    <scope>NUCLEOTIDE SEQUENCE [LARGE SCALE GENOMIC DNA]</scope>
    <source>
        <strain evidence="10 11">NEG-M</strain>
    </source>
</reference>
<dbReference type="OrthoDB" id="1470350at2759"/>
<evidence type="ECO:0000313" key="10">
    <source>
        <dbReference type="EMBL" id="EFC40912.1"/>
    </source>
</evidence>
<organism evidence="11">
    <name type="scientific">Naegleria gruberi</name>
    <name type="common">Amoeba</name>
    <dbReference type="NCBI Taxonomy" id="5762"/>
    <lineage>
        <taxon>Eukaryota</taxon>
        <taxon>Discoba</taxon>
        <taxon>Heterolobosea</taxon>
        <taxon>Tetramitia</taxon>
        <taxon>Eutetramitia</taxon>
        <taxon>Vahlkampfiidae</taxon>
        <taxon>Naegleria</taxon>
    </lineage>
</organism>
<keyword evidence="4 8" id="KW-0479">Metal-binding</keyword>
<dbReference type="PRINTS" id="PR00385">
    <property type="entry name" value="P450"/>
</dbReference>
<keyword evidence="5 9" id="KW-0560">Oxidoreductase</keyword>
<dbReference type="EMBL" id="GG738889">
    <property type="protein sequence ID" value="EFC40912.1"/>
    <property type="molecule type" value="Genomic_DNA"/>
</dbReference>
<dbReference type="PANTHER" id="PTHR24292:SF102">
    <property type="entry name" value="CYTOCHROME P450 FAMILY-RELATED"/>
    <property type="match status" value="1"/>
</dbReference>
<dbReference type="AlphaFoldDB" id="D2VQQ2"/>
<dbReference type="InterPro" id="IPR017972">
    <property type="entry name" value="Cyt_P450_CS"/>
</dbReference>
<comment type="similarity">
    <text evidence="2 9">Belongs to the cytochrome P450 family.</text>
</comment>
<dbReference type="GO" id="GO:0005506">
    <property type="term" value="F:iron ion binding"/>
    <property type="evidence" value="ECO:0007669"/>
    <property type="project" value="InterPro"/>
</dbReference>
<dbReference type="SUPFAM" id="SSF48264">
    <property type="entry name" value="Cytochrome P450"/>
    <property type="match status" value="1"/>
</dbReference>
<dbReference type="InterPro" id="IPR002401">
    <property type="entry name" value="Cyt_P450_E_grp-I"/>
</dbReference>
<dbReference type="PANTHER" id="PTHR24292">
    <property type="entry name" value="CYTOCHROME P450"/>
    <property type="match status" value="1"/>
</dbReference>
<keyword evidence="7 9" id="KW-0503">Monooxygenase</keyword>
<evidence type="ECO:0000256" key="3">
    <source>
        <dbReference type="ARBA" id="ARBA00022617"/>
    </source>
</evidence>
<dbReference type="InterPro" id="IPR050476">
    <property type="entry name" value="Insect_CytP450_Detox"/>
</dbReference>
<dbReference type="STRING" id="5762.D2VQQ2"/>
<gene>
    <name evidence="10" type="ORF">NAEGRDRAFT_51504</name>
</gene>
<evidence type="ECO:0000256" key="4">
    <source>
        <dbReference type="ARBA" id="ARBA00022723"/>
    </source>
</evidence>
<dbReference type="PRINTS" id="PR00463">
    <property type="entry name" value="EP450I"/>
</dbReference>
<feature type="binding site" description="axial binding residue" evidence="8">
    <location>
        <position position="425"/>
    </location>
    <ligand>
        <name>heme</name>
        <dbReference type="ChEBI" id="CHEBI:30413"/>
    </ligand>
    <ligandPart>
        <name>Fe</name>
        <dbReference type="ChEBI" id="CHEBI:18248"/>
    </ligandPart>
</feature>
<dbReference type="GeneID" id="8855627"/>
<evidence type="ECO:0000256" key="5">
    <source>
        <dbReference type="ARBA" id="ARBA00023002"/>
    </source>
</evidence>
<dbReference type="Gene3D" id="1.10.630.10">
    <property type="entry name" value="Cytochrome P450"/>
    <property type="match status" value="1"/>
</dbReference>
<keyword evidence="6 8" id="KW-0408">Iron</keyword>
<dbReference type="KEGG" id="ngr:NAEGRDRAFT_51504"/>
<protein>
    <submittedName>
        <fullName evidence="10">Predicted protein</fullName>
    </submittedName>
</protein>
<name>D2VQQ2_NAEGR</name>
<dbReference type="InParanoid" id="D2VQQ2"/>
<keyword evidence="11" id="KW-1185">Reference proteome</keyword>
<evidence type="ECO:0000256" key="6">
    <source>
        <dbReference type="ARBA" id="ARBA00023004"/>
    </source>
</evidence>
<dbReference type="eggNOG" id="KOG0158">
    <property type="taxonomic scope" value="Eukaryota"/>
</dbReference>
<dbReference type="InterPro" id="IPR036396">
    <property type="entry name" value="Cyt_P450_sf"/>
</dbReference>
<dbReference type="GO" id="GO:0016705">
    <property type="term" value="F:oxidoreductase activity, acting on paired donors, with incorporation or reduction of molecular oxygen"/>
    <property type="evidence" value="ECO:0007669"/>
    <property type="project" value="InterPro"/>
</dbReference>
<dbReference type="RefSeq" id="XP_002673656.1">
    <property type="nucleotide sequence ID" value="XM_002673610.1"/>
</dbReference>
<dbReference type="GO" id="GO:0004497">
    <property type="term" value="F:monooxygenase activity"/>
    <property type="evidence" value="ECO:0007669"/>
    <property type="project" value="UniProtKB-KW"/>
</dbReference>
<proteinExistence type="inferred from homology"/>
<dbReference type="PROSITE" id="PS00086">
    <property type="entry name" value="CYTOCHROME_P450"/>
    <property type="match status" value="1"/>
</dbReference>
<keyword evidence="3 8" id="KW-0349">Heme</keyword>
<dbReference type="InterPro" id="IPR001128">
    <property type="entry name" value="Cyt_P450"/>
</dbReference>
<evidence type="ECO:0000256" key="7">
    <source>
        <dbReference type="ARBA" id="ARBA00023033"/>
    </source>
</evidence>
<dbReference type="VEuPathDB" id="AmoebaDB:NAEGRDRAFT_51504"/>
<evidence type="ECO:0000256" key="8">
    <source>
        <dbReference type="PIRSR" id="PIRSR602401-1"/>
    </source>
</evidence>